<dbReference type="SMART" id="SM00829">
    <property type="entry name" value="PKS_ER"/>
    <property type="match status" value="1"/>
</dbReference>
<reference evidence="2 3" key="1">
    <citation type="submission" date="2017-03" db="EMBL/GenBank/DDBJ databases">
        <title>Genome analysis of strain PAMC 26510.</title>
        <authorList>
            <person name="Oh H.-M."/>
            <person name="Yang J.-A."/>
        </authorList>
    </citation>
    <scope>NUCLEOTIDE SEQUENCE [LARGE SCALE GENOMIC DNA]</scope>
    <source>
        <strain evidence="2 3">PAMC 26510</strain>
    </source>
</reference>
<dbReference type="SUPFAM" id="SSF51735">
    <property type="entry name" value="NAD(P)-binding Rossmann-fold domains"/>
    <property type="match status" value="1"/>
</dbReference>
<dbReference type="Pfam" id="PF00107">
    <property type="entry name" value="ADH_zinc_N"/>
    <property type="match status" value="1"/>
</dbReference>
<evidence type="ECO:0000313" key="2">
    <source>
        <dbReference type="EMBL" id="OTP75644.1"/>
    </source>
</evidence>
<dbReference type="EMBL" id="NBTY01000071">
    <property type="protein sequence ID" value="OTP75644.1"/>
    <property type="molecule type" value="Genomic_DNA"/>
</dbReference>
<dbReference type="Proteomes" id="UP000194546">
    <property type="component" value="Unassembled WGS sequence"/>
</dbReference>
<protein>
    <submittedName>
        <fullName evidence="2">Alcohol dehydrogenase</fullName>
    </submittedName>
</protein>
<dbReference type="CDD" id="cd08276">
    <property type="entry name" value="MDR7"/>
    <property type="match status" value="1"/>
</dbReference>
<dbReference type="PANTHER" id="PTHR45033">
    <property type="match status" value="1"/>
</dbReference>
<sequence length="260" mass="27056">MGVDERSKLHHGTLMPIAASAAASGRGSPFHSLGAPLEGVLKEYIAVPAEDAVLVPPHLSDEEASTLPIAALTAWSALMDANIKAGDTVIVQGTGGVALFALQFAKLFGARVLALSSSDEKLKTVAELGADVGINYKTTPDWDKAVREATGGRGADIIVDTAGATLSTSLSAVSFGGFVGVVGFVAGYEATIQLRQLIGPMVRVQGIAVGSRARFEAMNRCIAQHGLRPVIDKVFTLETAVDAFKRMESGSHFGKVVVQI</sequence>
<dbReference type="InterPro" id="IPR013149">
    <property type="entry name" value="ADH-like_C"/>
</dbReference>
<comment type="caution">
    <text evidence="2">The sequence shown here is derived from an EMBL/GenBank/DDBJ whole genome shotgun (WGS) entry which is preliminary data.</text>
</comment>
<dbReference type="InterPro" id="IPR052711">
    <property type="entry name" value="Zinc_ADH-like"/>
</dbReference>
<dbReference type="SUPFAM" id="SSF50129">
    <property type="entry name" value="GroES-like"/>
    <property type="match status" value="1"/>
</dbReference>
<name>A0A242MWZ8_CABSO</name>
<dbReference type="AlphaFoldDB" id="A0A242MWZ8"/>
<evidence type="ECO:0000313" key="3">
    <source>
        <dbReference type="Proteomes" id="UP000194546"/>
    </source>
</evidence>
<dbReference type="InterPro" id="IPR020843">
    <property type="entry name" value="ER"/>
</dbReference>
<dbReference type="PANTHER" id="PTHR45033:SF2">
    <property type="entry name" value="ZINC-TYPE ALCOHOL DEHYDROGENASE-LIKE PROTEIN C1773.06C"/>
    <property type="match status" value="1"/>
</dbReference>
<dbReference type="InterPro" id="IPR036291">
    <property type="entry name" value="NAD(P)-bd_dom_sf"/>
</dbReference>
<dbReference type="InterPro" id="IPR011032">
    <property type="entry name" value="GroES-like_sf"/>
</dbReference>
<dbReference type="GO" id="GO:0016491">
    <property type="term" value="F:oxidoreductase activity"/>
    <property type="evidence" value="ECO:0007669"/>
    <property type="project" value="InterPro"/>
</dbReference>
<dbReference type="Gene3D" id="3.90.180.10">
    <property type="entry name" value="Medium-chain alcohol dehydrogenases, catalytic domain"/>
    <property type="match status" value="1"/>
</dbReference>
<proteinExistence type="predicted"/>
<gene>
    <name evidence="2" type="ORF">PAMC26510_13245</name>
</gene>
<feature type="domain" description="Enoyl reductase (ER)" evidence="1">
    <location>
        <begin position="2"/>
        <end position="258"/>
    </location>
</feature>
<dbReference type="Gene3D" id="3.40.50.720">
    <property type="entry name" value="NAD(P)-binding Rossmann-like Domain"/>
    <property type="match status" value="1"/>
</dbReference>
<evidence type="ECO:0000259" key="1">
    <source>
        <dbReference type="SMART" id="SM00829"/>
    </source>
</evidence>
<organism evidence="2 3">
    <name type="scientific">Caballeronia sordidicola</name>
    <name type="common">Burkholderia sordidicola</name>
    <dbReference type="NCBI Taxonomy" id="196367"/>
    <lineage>
        <taxon>Bacteria</taxon>
        <taxon>Pseudomonadati</taxon>
        <taxon>Pseudomonadota</taxon>
        <taxon>Betaproteobacteria</taxon>
        <taxon>Burkholderiales</taxon>
        <taxon>Burkholderiaceae</taxon>
        <taxon>Caballeronia</taxon>
    </lineage>
</organism>
<accession>A0A242MWZ8</accession>